<evidence type="ECO:0000256" key="2">
    <source>
        <dbReference type="ARBA" id="ARBA00008821"/>
    </source>
</evidence>
<dbReference type="InterPro" id="IPR006043">
    <property type="entry name" value="NCS2"/>
</dbReference>
<dbReference type="GO" id="GO:0005886">
    <property type="term" value="C:plasma membrane"/>
    <property type="evidence" value="ECO:0007669"/>
    <property type="project" value="TreeGrafter"/>
</dbReference>
<reference evidence="8 9" key="1">
    <citation type="submission" date="2013-03" db="EMBL/GenBank/DDBJ databases">
        <authorList>
            <person name="Linke B."/>
        </authorList>
    </citation>
    <scope>NUCLEOTIDE SEQUENCE [LARGE SCALE GENOMIC DNA]</scope>
    <source>
        <strain evidence="8 9">B13</strain>
    </source>
</reference>
<name>A0A024HN01_PSEKB</name>
<dbReference type="AlphaFoldDB" id="A0A024HN01"/>
<reference evidence="8 9" key="2">
    <citation type="submission" date="2014-05" db="EMBL/GenBank/DDBJ databases">
        <title>Genome sequence of the 3-chlorobenzoate degrading bacterium Pseudomonas knackmussii B13 shows multiple evidence for horizontal gene transfer.</title>
        <authorList>
            <person name="Miyazaki R."/>
            <person name="Bertelli C."/>
            <person name="Falquet L."/>
            <person name="Robinson-Rechavi M."/>
            <person name="Gharib W."/>
            <person name="Roy S."/>
            <person name="Van der Meer J.R."/>
        </authorList>
    </citation>
    <scope>NUCLEOTIDE SEQUENCE [LARGE SCALE GENOMIC DNA]</scope>
    <source>
        <strain evidence="8 9">B13</strain>
    </source>
</reference>
<feature type="transmembrane region" description="Helical" evidence="7">
    <location>
        <begin position="223"/>
        <end position="248"/>
    </location>
</feature>
<sequence length="429" mass="44525">MADEFNDPLWRQIISGAQMLFVAFGALVLMPLITGLDPNVALFTAGLGTLLFQLVTGRQVPVFLASSFAFITPIILAKGQFGLAATMGGVFAAGFVYTFLGLAVKIKGTGFIDRLLPPVVIGPVIISIGLAMAPIAANMAMGKAGDGTELIPYKTAMLISMPALVTTLIVAVFGKGMLRLVPIISGVLVGYALSFVFGVVDVAKIAAAPWLELPKFTAPEFNWQAILFIVPVALAPAIEHIGGVIAVGGVTGRNYLKKPGLHRTLLGDGLATSAAGLFGGPPNTTYAEVTGAVMLTKNYNPKIMTWAACFAIGLAFIGKFGAILQSIPVPVMGGILCLLFGTIASVGMNTLIRHKVDLSQARNLVIVSVTLVFGIGGVLIGSGTGPDDFGLKGIALCAIVAIVLNMILPGEEGWENKTLNEGSGEQDAD</sequence>
<dbReference type="PANTHER" id="PTHR42810:SF2">
    <property type="entry name" value="PURINE PERMEASE C1399.01C-RELATED"/>
    <property type="match status" value="1"/>
</dbReference>
<keyword evidence="4 7" id="KW-0812">Transmembrane</keyword>
<proteinExistence type="inferred from homology"/>
<keyword evidence="9" id="KW-1185">Reference proteome</keyword>
<feature type="transmembrane region" description="Helical" evidence="7">
    <location>
        <begin position="180"/>
        <end position="203"/>
    </location>
</feature>
<comment type="similarity">
    <text evidence="2">Belongs to the nucleobase:cation symporter-2 (NCS2) (TC 2.A.40) family.</text>
</comment>
<feature type="transmembrane region" description="Helical" evidence="7">
    <location>
        <begin position="303"/>
        <end position="325"/>
    </location>
</feature>
<dbReference type="KEGG" id="pkc:PKB_4685"/>
<dbReference type="Pfam" id="PF00860">
    <property type="entry name" value="Xan_ur_permease"/>
    <property type="match status" value="1"/>
</dbReference>
<evidence type="ECO:0000313" key="8">
    <source>
        <dbReference type="EMBL" id="CDF86009.1"/>
    </source>
</evidence>
<feature type="transmembrane region" description="Helical" evidence="7">
    <location>
        <begin position="60"/>
        <end position="77"/>
    </location>
</feature>
<protein>
    <submittedName>
        <fullName evidence="8">Putative uracil permease</fullName>
    </submittedName>
</protein>
<keyword evidence="3" id="KW-0813">Transport</keyword>
<dbReference type="PATRIC" id="fig|1301098.3.peg.4674"/>
<dbReference type="EMBL" id="HG322950">
    <property type="protein sequence ID" value="CDF86009.1"/>
    <property type="molecule type" value="Genomic_DNA"/>
</dbReference>
<feature type="transmembrane region" description="Helical" evidence="7">
    <location>
        <begin position="389"/>
        <end position="408"/>
    </location>
</feature>
<feature type="transmembrane region" description="Helical" evidence="7">
    <location>
        <begin position="39"/>
        <end position="55"/>
    </location>
</feature>
<dbReference type="PANTHER" id="PTHR42810">
    <property type="entry name" value="PURINE PERMEASE C1399.01C-RELATED"/>
    <property type="match status" value="1"/>
</dbReference>
<feature type="transmembrane region" description="Helical" evidence="7">
    <location>
        <begin position="331"/>
        <end position="352"/>
    </location>
</feature>
<dbReference type="NCBIfam" id="TIGR00801">
    <property type="entry name" value="ncs2"/>
    <property type="match status" value="1"/>
</dbReference>
<feature type="transmembrane region" description="Helical" evidence="7">
    <location>
        <begin position="156"/>
        <end position="173"/>
    </location>
</feature>
<dbReference type="HOGENOM" id="CLU_017959_1_2_6"/>
<evidence type="ECO:0000256" key="5">
    <source>
        <dbReference type="ARBA" id="ARBA00022989"/>
    </source>
</evidence>
<evidence type="ECO:0000256" key="7">
    <source>
        <dbReference type="SAM" id="Phobius"/>
    </source>
</evidence>
<keyword evidence="5 7" id="KW-1133">Transmembrane helix</keyword>
<dbReference type="STRING" id="1301098.PKB_4685"/>
<dbReference type="OrthoDB" id="9779092at2"/>
<gene>
    <name evidence="8" type="primary">uraA</name>
    <name evidence="8" type="ORF">PKB_4685</name>
</gene>
<accession>A0A024HN01</accession>
<comment type="subcellular location">
    <subcellularLocation>
        <location evidence="1">Membrane</location>
        <topology evidence="1">Multi-pass membrane protein</topology>
    </subcellularLocation>
</comment>
<dbReference type="Proteomes" id="UP000025241">
    <property type="component" value="Chromosome I"/>
</dbReference>
<evidence type="ECO:0000256" key="4">
    <source>
        <dbReference type="ARBA" id="ARBA00022692"/>
    </source>
</evidence>
<dbReference type="PROSITE" id="PS01116">
    <property type="entry name" value="XANTH_URACIL_PERMASE"/>
    <property type="match status" value="1"/>
</dbReference>
<dbReference type="eggNOG" id="COG2233">
    <property type="taxonomic scope" value="Bacteria"/>
</dbReference>
<keyword evidence="6 7" id="KW-0472">Membrane</keyword>
<dbReference type="GO" id="GO:0042907">
    <property type="term" value="F:xanthine transmembrane transporter activity"/>
    <property type="evidence" value="ECO:0007669"/>
    <property type="project" value="TreeGrafter"/>
</dbReference>
<feature type="transmembrane region" description="Helical" evidence="7">
    <location>
        <begin position="12"/>
        <end position="33"/>
    </location>
</feature>
<feature type="transmembrane region" description="Helical" evidence="7">
    <location>
        <begin position="115"/>
        <end position="136"/>
    </location>
</feature>
<evidence type="ECO:0000256" key="6">
    <source>
        <dbReference type="ARBA" id="ARBA00023136"/>
    </source>
</evidence>
<organism evidence="8 9">
    <name type="scientific">Pseudomonas knackmussii (strain DSM 6978 / CCUG 54928 / LMG 23759 / B13)</name>
    <dbReference type="NCBI Taxonomy" id="1301098"/>
    <lineage>
        <taxon>Bacteria</taxon>
        <taxon>Pseudomonadati</taxon>
        <taxon>Pseudomonadota</taxon>
        <taxon>Gammaproteobacteria</taxon>
        <taxon>Pseudomonadales</taxon>
        <taxon>Pseudomonadaceae</taxon>
        <taxon>Pseudomonas</taxon>
    </lineage>
</organism>
<evidence type="ECO:0000256" key="3">
    <source>
        <dbReference type="ARBA" id="ARBA00022448"/>
    </source>
</evidence>
<dbReference type="RefSeq" id="WP_043254865.1">
    <property type="nucleotide sequence ID" value="NZ_HG322950.1"/>
</dbReference>
<feature type="transmembrane region" description="Helical" evidence="7">
    <location>
        <begin position="83"/>
        <end position="103"/>
    </location>
</feature>
<feature type="transmembrane region" description="Helical" evidence="7">
    <location>
        <begin position="364"/>
        <end position="383"/>
    </location>
</feature>
<evidence type="ECO:0000313" key="9">
    <source>
        <dbReference type="Proteomes" id="UP000025241"/>
    </source>
</evidence>
<dbReference type="InterPro" id="IPR006042">
    <property type="entry name" value="Xan_ur_permease"/>
</dbReference>
<evidence type="ECO:0000256" key="1">
    <source>
        <dbReference type="ARBA" id="ARBA00004141"/>
    </source>
</evidence>